<organism evidence="2 3">
    <name type="scientific">Lysobacter enzymogenes</name>
    <dbReference type="NCBI Taxonomy" id="69"/>
    <lineage>
        <taxon>Bacteria</taxon>
        <taxon>Pseudomonadati</taxon>
        <taxon>Pseudomonadota</taxon>
        <taxon>Gammaproteobacteria</taxon>
        <taxon>Lysobacterales</taxon>
        <taxon>Lysobacteraceae</taxon>
        <taxon>Lysobacter</taxon>
    </lineage>
</organism>
<dbReference type="EMBL" id="CP013140">
    <property type="protein sequence ID" value="ALN60407.1"/>
    <property type="molecule type" value="Genomic_DNA"/>
</dbReference>
<name>A0A0S2DP18_LYSEN</name>
<dbReference type="KEGG" id="lez:GLE_5066"/>
<gene>
    <name evidence="2" type="ORF">GLE_5066</name>
</gene>
<accession>A0A0S2DP18</accession>
<dbReference type="Proteomes" id="UP000061569">
    <property type="component" value="Chromosome"/>
</dbReference>
<evidence type="ECO:0000256" key="1">
    <source>
        <dbReference type="SAM" id="MobiDB-lite"/>
    </source>
</evidence>
<reference evidence="2 3" key="1">
    <citation type="submission" date="2015-11" db="EMBL/GenBank/DDBJ databases">
        <title>Genome sequences of Lysobacter enzymogenes strain C3 and Lysobacter antibioticus ATCC 29479.</title>
        <authorList>
            <person name="Kobayashi D.Y."/>
        </authorList>
    </citation>
    <scope>NUCLEOTIDE SEQUENCE [LARGE SCALE GENOMIC DNA]</scope>
    <source>
        <strain evidence="2 3">C3</strain>
    </source>
</reference>
<dbReference type="AlphaFoldDB" id="A0A0S2DP18"/>
<dbReference type="PATRIC" id="fig|69.6.peg.4993"/>
<feature type="region of interest" description="Disordered" evidence="1">
    <location>
        <begin position="1"/>
        <end position="27"/>
    </location>
</feature>
<evidence type="ECO:0000313" key="2">
    <source>
        <dbReference type="EMBL" id="ALN60407.1"/>
    </source>
</evidence>
<evidence type="ECO:0000313" key="3">
    <source>
        <dbReference type="Proteomes" id="UP000061569"/>
    </source>
</evidence>
<sequence>MTLPQDVGGASAPVSRPQATKRRPEGIRETCLRRCGEGLARIRPTVRRSGHLSHRGGEPVVTATTAGATPLLTGKIPRLPLNCRSGSMVCAGAFKPDAFVSHRGELTGGRRA</sequence>
<proteinExistence type="predicted"/>
<protein>
    <submittedName>
        <fullName evidence="2">Uncharacterized protein</fullName>
    </submittedName>
</protein>